<dbReference type="InterPro" id="IPR003004">
    <property type="entry name" value="GspF/PilC"/>
</dbReference>
<dbReference type="PANTHER" id="PTHR30012">
    <property type="entry name" value="GENERAL SECRETION PATHWAY PROTEIN"/>
    <property type="match status" value="1"/>
</dbReference>
<keyword evidence="10" id="KW-1185">Reference proteome</keyword>
<accession>A0ABT4VEY2</accession>
<evidence type="ECO:0000256" key="5">
    <source>
        <dbReference type="ARBA" id="ARBA00022989"/>
    </source>
</evidence>
<dbReference type="PANTHER" id="PTHR30012:SF0">
    <property type="entry name" value="TYPE II SECRETION SYSTEM PROTEIN F-RELATED"/>
    <property type="match status" value="1"/>
</dbReference>
<protein>
    <submittedName>
        <fullName evidence="9">Type II secretion system F family protein</fullName>
    </submittedName>
</protein>
<evidence type="ECO:0000256" key="3">
    <source>
        <dbReference type="ARBA" id="ARBA00022475"/>
    </source>
</evidence>
<name>A0ABT4VEY2_9HELI</name>
<keyword evidence="5 7" id="KW-1133">Transmembrane helix</keyword>
<dbReference type="PRINTS" id="PR00812">
    <property type="entry name" value="BCTERIALGSPF"/>
</dbReference>
<evidence type="ECO:0000313" key="10">
    <source>
        <dbReference type="Proteomes" id="UP001210261"/>
    </source>
</evidence>
<feature type="domain" description="Type II secretion system protein GspF" evidence="8">
    <location>
        <begin position="70"/>
        <end position="184"/>
    </location>
</feature>
<dbReference type="InterPro" id="IPR042094">
    <property type="entry name" value="T2SS_GspF_sf"/>
</dbReference>
<dbReference type="Pfam" id="PF00482">
    <property type="entry name" value="T2SSF"/>
    <property type="match status" value="2"/>
</dbReference>
<dbReference type="EMBL" id="JAQHXR010000003">
    <property type="protein sequence ID" value="MDA3969240.1"/>
    <property type="molecule type" value="Genomic_DNA"/>
</dbReference>
<evidence type="ECO:0000313" key="9">
    <source>
        <dbReference type="EMBL" id="MDA3969240.1"/>
    </source>
</evidence>
<organism evidence="9 10">
    <name type="scientific">Helicobacter ibis</name>
    <dbReference type="NCBI Taxonomy" id="2962633"/>
    <lineage>
        <taxon>Bacteria</taxon>
        <taxon>Pseudomonadati</taxon>
        <taxon>Campylobacterota</taxon>
        <taxon>Epsilonproteobacteria</taxon>
        <taxon>Campylobacterales</taxon>
        <taxon>Helicobacteraceae</taxon>
        <taxon>Helicobacter</taxon>
    </lineage>
</organism>
<keyword evidence="6 7" id="KW-0472">Membrane</keyword>
<evidence type="ECO:0000259" key="8">
    <source>
        <dbReference type="Pfam" id="PF00482"/>
    </source>
</evidence>
<proteinExistence type="inferred from homology"/>
<dbReference type="Gene3D" id="1.20.81.30">
    <property type="entry name" value="Type II secretion system (T2SS), domain F"/>
    <property type="match status" value="2"/>
</dbReference>
<evidence type="ECO:0000256" key="7">
    <source>
        <dbReference type="SAM" id="Phobius"/>
    </source>
</evidence>
<keyword evidence="4 7" id="KW-0812">Transmembrane</keyword>
<feature type="transmembrane region" description="Helical" evidence="7">
    <location>
        <begin position="206"/>
        <end position="229"/>
    </location>
</feature>
<gene>
    <name evidence="9" type="ORF">PF021_06065</name>
</gene>
<evidence type="ECO:0000256" key="6">
    <source>
        <dbReference type="ARBA" id="ARBA00023136"/>
    </source>
</evidence>
<feature type="transmembrane region" description="Helical" evidence="7">
    <location>
        <begin position="250"/>
        <end position="273"/>
    </location>
</feature>
<keyword evidence="3" id="KW-1003">Cell membrane</keyword>
<evidence type="ECO:0000256" key="2">
    <source>
        <dbReference type="ARBA" id="ARBA00005745"/>
    </source>
</evidence>
<feature type="transmembrane region" description="Helical" evidence="7">
    <location>
        <begin position="160"/>
        <end position="186"/>
    </location>
</feature>
<comment type="subcellular location">
    <subcellularLocation>
        <location evidence="1">Cell membrane</location>
        <topology evidence="1">Multi-pass membrane protein</topology>
    </subcellularLocation>
</comment>
<reference evidence="9 10" key="1">
    <citation type="submission" date="2023-01" db="EMBL/GenBank/DDBJ databases">
        <title>Description of Helicobacter ibis sp. nov. isolated from faecal droppings of black-faced ibis (Theristicus melanopis).</title>
        <authorList>
            <person name="Lopez-Cantillo M."/>
            <person name="Vidal-Veuthey B."/>
            <person name="Mella A."/>
            <person name="De La Haba R."/>
            <person name="Collado L."/>
        </authorList>
    </citation>
    <scope>NUCLEOTIDE SEQUENCE [LARGE SCALE GENOMIC DNA]</scope>
    <source>
        <strain evidence="9 10">A82</strain>
    </source>
</reference>
<comment type="similarity">
    <text evidence="2">Belongs to the GSP F family.</text>
</comment>
<dbReference type="RefSeq" id="WP_271021570.1">
    <property type="nucleotide sequence ID" value="NZ_JAQHXR010000003.1"/>
</dbReference>
<feature type="transmembrane region" description="Helical" evidence="7">
    <location>
        <begin position="368"/>
        <end position="389"/>
    </location>
</feature>
<dbReference type="Proteomes" id="UP001210261">
    <property type="component" value="Unassembled WGS sequence"/>
</dbReference>
<dbReference type="InterPro" id="IPR018076">
    <property type="entry name" value="T2SS_GspF_dom"/>
</dbReference>
<comment type="caution">
    <text evidence="9">The sequence shown here is derived from an EMBL/GenBank/DDBJ whole genome shotgun (WGS) entry which is preliminary data.</text>
</comment>
<feature type="domain" description="Type II secretion system protein GspF" evidence="8">
    <location>
        <begin position="273"/>
        <end position="387"/>
    </location>
</feature>
<evidence type="ECO:0000256" key="1">
    <source>
        <dbReference type="ARBA" id="ARBA00004651"/>
    </source>
</evidence>
<evidence type="ECO:0000256" key="4">
    <source>
        <dbReference type="ARBA" id="ARBA00022692"/>
    </source>
</evidence>
<sequence>MIFYITYKKDGKLKSKKIKCDSFEALDITLSKEQIKPIKIETKESIFNRFIKLKPSTKEMINMFYHIKLGLKAKLPFNKILSDTLDGTKNKKLQLQIQRILLGLNAGKSLHMCFVEAKFSDFICSMIDIGEKSGNLLSSLEFIILDLKNKAKNTKLLKKAISYPAFVCVVMACVFLAITIFVLPQFESLFLSIKGDLPFASVSLLFMRFLVLEYGILIAVIFIIIYIIIKIFYQKSCFVRERLSYLSLKLPYFGAVFYYYESVKFFLSFYWTYKSKVKLEAALSISIQSLNNEYLKSKLNSVYISVNKGFSLQESLLKLNIWDSLTKQLLKSSKDEDGFIESIELILELHKDELESKAESLLSIIEPFMIFVLGLLVLWLALGVFLPLWELPSQIQI</sequence>